<evidence type="ECO:0000313" key="5">
    <source>
        <dbReference type="Proteomes" id="UP000494106"/>
    </source>
</evidence>
<feature type="signal peptide" evidence="2">
    <location>
        <begin position="1"/>
        <end position="22"/>
    </location>
</feature>
<name>A0A8S0ZZ93_ARCPL</name>
<dbReference type="EMBL" id="CADEBC010000497">
    <property type="protein sequence ID" value="CAB3238093.1"/>
    <property type="molecule type" value="Genomic_DNA"/>
</dbReference>
<dbReference type="Proteomes" id="UP000494106">
    <property type="component" value="Unassembled WGS sequence"/>
</dbReference>
<dbReference type="InterPro" id="IPR029058">
    <property type="entry name" value="AB_hydrolase_fold"/>
</dbReference>
<comment type="caution">
    <text evidence="4">The sequence shown here is derived from an EMBL/GenBank/DDBJ whole genome shotgun (WGS) entry which is preliminary data.</text>
</comment>
<keyword evidence="2" id="KW-0732">Signal</keyword>
<dbReference type="Gene3D" id="3.40.50.1820">
    <property type="entry name" value="alpha/beta hydrolase"/>
    <property type="match status" value="1"/>
</dbReference>
<dbReference type="SUPFAM" id="SSF53474">
    <property type="entry name" value="alpha/beta-Hydrolases"/>
    <property type="match status" value="1"/>
</dbReference>
<proteinExistence type="predicted"/>
<protein>
    <recommendedName>
        <fullName evidence="3">Carboxylesterase type B domain-containing protein</fullName>
    </recommendedName>
</protein>
<keyword evidence="1" id="KW-0325">Glycoprotein</keyword>
<evidence type="ECO:0000259" key="3">
    <source>
        <dbReference type="Pfam" id="PF00135"/>
    </source>
</evidence>
<dbReference type="InterPro" id="IPR050309">
    <property type="entry name" value="Type-B_Carboxylest/Lipase"/>
</dbReference>
<reference evidence="4 5" key="1">
    <citation type="submission" date="2020-04" db="EMBL/GenBank/DDBJ databases">
        <authorList>
            <person name="Wallbank WR R."/>
            <person name="Pardo Diaz C."/>
            <person name="Kozak K."/>
            <person name="Martin S."/>
            <person name="Jiggins C."/>
            <person name="Moest M."/>
            <person name="Warren A I."/>
            <person name="Byers J.R.P. K."/>
            <person name="Montejo-Kovacevich G."/>
            <person name="Yen C E."/>
        </authorList>
    </citation>
    <scope>NUCLEOTIDE SEQUENCE [LARGE SCALE GENOMIC DNA]</scope>
</reference>
<keyword evidence="5" id="KW-1185">Reference proteome</keyword>
<organism evidence="4 5">
    <name type="scientific">Arctia plantaginis</name>
    <name type="common">Wood tiger moth</name>
    <name type="synonym">Phalaena plantaginis</name>
    <dbReference type="NCBI Taxonomy" id="874455"/>
    <lineage>
        <taxon>Eukaryota</taxon>
        <taxon>Metazoa</taxon>
        <taxon>Ecdysozoa</taxon>
        <taxon>Arthropoda</taxon>
        <taxon>Hexapoda</taxon>
        <taxon>Insecta</taxon>
        <taxon>Pterygota</taxon>
        <taxon>Neoptera</taxon>
        <taxon>Endopterygota</taxon>
        <taxon>Lepidoptera</taxon>
        <taxon>Glossata</taxon>
        <taxon>Ditrysia</taxon>
        <taxon>Noctuoidea</taxon>
        <taxon>Erebidae</taxon>
        <taxon>Arctiinae</taxon>
        <taxon>Arctia</taxon>
    </lineage>
</organism>
<sequence>MGLFGLAVNLVVFLTVFSQVCCNEQTKVVETKQGKVEGYLAPNGLFYEFCGIRYGIVKNRYMAPEEPPSYEGIYNANNRAVLCPQFPANDPLAAPSDNEDCLILNVFVPSFTNTTLPVMIFLHGGDFGVGSSSPYFYGPHYLVSHGVIVVSVNYRLNALGFLNLGLKEAPGNAGLKDIRAALKWVKNNIPNFGGDEENITVFGHGSGGAAAIYLTLSESCRGLFNRIISESGTLFTPKTFDANPIATASQVAKSLGVNTLNTEELINIYKDVPIDKLEEAIGNQMNAKSVFLPSIEDYYDDEPFLTDTPYNILLSKAFNPVPAIFGLNTVEGLATTLDYYTITSQMDRIKNEDFSCIDQKCFNVSQAKKKEIRTILRDTYFSNITDDETVIGGLINLNSDFCFVGPMSLFVEMYCNKSDTNVYQYIFNYIGNRNLGRLLTNTTLPATTYMDDLFYVFELERLPLPMNENDARIVTFMTMMWTNFAKYGSPTPDADNGEWMPYPHQLAITLEPQYVAPLTPERAYFWRTLYKKYGAEIERENDEDD</sequence>
<dbReference type="InterPro" id="IPR002018">
    <property type="entry name" value="CarbesteraseB"/>
</dbReference>
<dbReference type="OrthoDB" id="19653at2759"/>
<feature type="domain" description="Carboxylesterase type B" evidence="3">
    <location>
        <begin position="26"/>
        <end position="506"/>
    </location>
</feature>
<evidence type="ECO:0000256" key="2">
    <source>
        <dbReference type="SAM" id="SignalP"/>
    </source>
</evidence>
<dbReference type="PANTHER" id="PTHR11559">
    <property type="entry name" value="CARBOXYLESTERASE"/>
    <property type="match status" value="1"/>
</dbReference>
<gene>
    <name evidence="4" type="ORF">APLA_LOCUS7294</name>
</gene>
<evidence type="ECO:0000256" key="1">
    <source>
        <dbReference type="ARBA" id="ARBA00023180"/>
    </source>
</evidence>
<accession>A0A8S0ZZ93</accession>
<feature type="chain" id="PRO_5035829720" description="Carboxylesterase type B domain-containing protein" evidence="2">
    <location>
        <begin position="23"/>
        <end position="545"/>
    </location>
</feature>
<evidence type="ECO:0000313" key="4">
    <source>
        <dbReference type="EMBL" id="CAB3238093.1"/>
    </source>
</evidence>
<dbReference type="AlphaFoldDB" id="A0A8S0ZZ93"/>
<dbReference type="Pfam" id="PF00135">
    <property type="entry name" value="COesterase"/>
    <property type="match status" value="1"/>
</dbReference>